<dbReference type="OrthoDB" id="420380at2759"/>
<keyword evidence="10" id="KW-0408">Iron</keyword>
<dbReference type="Gene3D" id="6.10.140.1460">
    <property type="match status" value="1"/>
</dbReference>
<evidence type="ECO:0000256" key="4">
    <source>
        <dbReference type="ARBA" id="ARBA00006511"/>
    </source>
</evidence>
<accession>A0A7T8HGF7</accession>
<dbReference type="InterPro" id="IPR006620">
    <property type="entry name" value="Pro_4_hyd_alph"/>
</dbReference>
<reference evidence="14" key="1">
    <citation type="submission" date="2021-01" db="EMBL/GenBank/DDBJ databases">
        <title>Caligus Genome Assembly.</title>
        <authorList>
            <person name="Gallardo-Escarate C."/>
        </authorList>
    </citation>
    <scope>NUCLEOTIDE SEQUENCE [LARGE SCALE GENOMIC DNA]</scope>
</reference>
<protein>
    <recommendedName>
        <fullName evidence="5">procollagen-proline 4-dioxygenase</fullName>
        <ecNumber evidence="5">1.14.11.2</ecNumber>
    </recommendedName>
</protein>
<comment type="similarity">
    <text evidence="4">Belongs to the P4HA family.</text>
</comment>
<gene>
    <name evidence="13" type="ORF">FKW44_010347</name>
</gene>
<dbReference type="PROSITE" id="PS51471">
    <property type="entry name" value="FE2OG_OXY"/>
    <property type="match status" value="1"/>
</dbReference>
<evidence type="ECO:0000256" key="5">
    <source>
        <dbReference type="ARBA" id="ARBA00012269"/>
    </source>
</evidence>
<evidence type="ECO:0000256" key="6">
    <source>
        <dbReference type="ARBA" id="ARBA00022723"/>
    </source>
</evidence>
<evidence type="ECO:0000256" key="9">
    <source>
        <dbReference type="ARBA" id="ARBA00023002"/>
    </source>
</evidence>
<dbReference type="GO" id="GO:0031418">
    <property type="term" value="F:L-ascorbic acid binding"/>
    <property type="evidence" value="ECO:0007669"/>
    <property type="project" value="UniProtKB-KW"/>
</dbReference>
<dbReference type="InterPro" id="IPR013547">
    <property type="entry name" value="P4H_N"/>
</dbReference>
<comment type="function">
    <text evidence="2">Catalyzes the post-translational formation of 4-hydroxyproline in -Xaa-Pro-Gly- sequences in collagens and other proteins.</text>
</comment>
<evidence type="ECO:0000256" key="3">
    <source>
        <dbReference type="ARBA" id="ARBA00004319"/>
    </source>
</evidence>
<dbReference type="GO" id="GO:0005506">
    <property type="term" value="F:iron ion binding"/>
    <property type="evidence" value="ECO:0007669"/>
    <property type="project" value="InterPro"/>
</dbReference>
<dbReference type="SMART" id="SM00702">
    <property type="entry name" value="P4Hc"/>
    <property type="match status" value="1"/>
</dbReference>
<dbReference type="EC" id="1.14.11.2" evidence="5"/>
<dbReference type="AlphaFoldDB" id="A0A7T8HGF7"/>
<evidence type="ECO:0000313" key="14">
    <source>
        <dbReference type="Proteomes" id="UP000595437"/>
    </source>
</evidence>
<evidence type="ECO:0000256" key="10">
    <source>
        <dbReference type="ARBA" id="ARBA00023004"/>
    </source>
</evidence>
<keyword evidence="7" id="KW-0847">Vitamin C</keyword>
<dbReference type="EMBL" id="CP045895">
    <property type="protein sequence ID" value="QQP49618.1"/>
    <property type="molecule type" value="Genomic_DNA"/>
</dbReference>
<feature type="chain" id="PRO_5030861270" description="procollagen-proline 4-dioxygenase" evidence="11">
    <location>
        <begin position="19"/>
        <end position="578"/>
    </location>
</feature>
<dbReference type="PANTHER" id="PTHR10869:SF244">
    <property type="entry name" value="PROLYL 4-HYDROXYLASE SUBUNIT ALPHA-2"/>
    <property type="match status" value="1"/>
</dbReference>
<evidence type="ECO:0000256" key="11">
    <source>
        <dbReference type="SAM" id="SignalP"/>
    </source>
</evidence>
<dbReference type="Gene3D" id="2.60.120.620">
    <property type="entry name" value="q2cbj1_9rhob like domain"/>
    <property type="match status" value="1"/>
</dbReference>
<dbReference type="Pfam" id="PF08336">
    <property type="entry name" value="P4Ha_N"/>
    <property type="match status" value="1"/>
</dbReference>
<dbReference type="Pfam" id="PF13640">
    <property type="entry name" value="2OG-FeII_Oxy_3"/>
    <property type="match status" value="1"/>
</dbReference>
<keyword evidence="6" id="KW-0479">Metal-binding</keyword>
<dbReference type="PANTHER" id="PTHR10869">
    <property type="entry name" value="PROLYL 4-HYDROXYLASE ALPHA SUBUNIT"/>
    <property type="match status" value="1"/>
</dbReference>
<dbReference type="Proteomes" id="UP000595437">
    <property type="component" value="Chromosome 6"/>
</dbReference>
<keyword evidence="14" id="KW-1185">Reference proteome</keyword>
<sequence>MRGLTLSLLLLCLGHSEGKEGLDVHEVDDSGYTVLKENTEQLYRTIYTSMHEMAKFWPRKRNISKKLVDMSTQGNLGAYIASYEDVIGLQDDEDSEFLNHPLNAYNLIRHVAVGWGVVEDSLQRYKESHPGKLPKRVRKLLTRSKRDHVPGAEDLDGASIALVRLHDYYNFNLTSFVEEGIIETQEGERYETTGDLSVWDIFKIGVKGTNMLMLGSGIEIMSYGLSKAKREGLVSTPPFVDGHDFKTLKNIVKTAKTVHDQKLDRWGPLTSTHSTNKQPYDKRLGRKKKFNKPEEEKIILNNPSIVETFKKPSKDLRPQSVLKELTCRYEDRGLPYYRYGPHKLETVSLRPRIVVVHDFIVDSVSREFIRAASPGLRRSSMQGNKNGTHAVDDRRVSEQSWLTEDIPAARKLTDKINDYLNLLVDSTVHSELYQVANYGTAGHYGSHYDQVLMGISPNHIERRNLFNIQTGDRMASIMGYLSNVEAGGNTVFPLIGASIKPRKGSLVLWWNMDDAGGYDLLTRHGGCPVMIGSKWITNKWVRCNSQMFKRPCPKYTGKQIRKFRNNANFQRGGWISDP</sequence>
<evidence type="ECO:0000256" key="2">
    <source>
        <dbReference type="ARBA" id="ARBA00002035"/>
    </source>
</evidence>
<feature type="signal peptide" evidence="11">
    <location>
        <begin position="1"/>
        <end position="18"/>
    </location>
</feature>
<dbReference type="GO" id="GO:0005788">
    <property type="term" value="C:endoplasmic reticulum lumen"/>
    <property type="evidence" value="ECO:0007669"/>
    <property type="project" value="UniProtKB-SubCell"/>
</dbReference>
<dbReference type="InterPro" id="IPR005123">
    <property type="entry name" value="Oxoglu/Fe-dep_dioxygenase_dom"/>
</dbReference>
<feature type="domain" description="Fe2OG dioxygenase" evidence="12">
    <location>
        <begin position="427"/>
        <end position="551"/>
    </location>
</feature>
<evidence type="ECO:0000256" key="1">
    <source>
        <dbReference type="ARBA" id="ARBA00001961"/>
    </source>
</evidence>
<proteinExistence type="inferred from homology"/>
<evidence type="ECO:0000313" key="13">
    <source>
        <dbReference type="EMBL" id="QQP49618.1"/>
    </source>
</evidence>
<dbReference type="InterPro" id="IPR044862">
    <property type="entry name" value="Pro_4_hyd_alph_FE2OG_OXY"/>
</dbReference>
<keyword evidence="9" id="KW-0560">Oxidoreductase</keyword>
<dbReference type="GO" id="GO:0004656">
    <property type="term" value="F:procollagen-proline 4-dioxygenase activity"/>
    <property type="evidence" value="ECO:0007669"/>
    <property type="project" value="UniProtKB-EC"/>
</dbReference>
<dbReference type="InterPro" id="IPR045054">
    <property type="entry name" value="P4HA-like"/>
</dbReference>
<evidence type="ECO:0000256" key="7">
    <source>
        <dbReference type="ARBA" id="ARBA00022896"/>
    </source>
</evidence>
<comment type="cofactor">
    <cofactor evidence="1">
        <name>L-ascorbate</name>
        <dbReference type="ChEBI" id="CHEBI:38290"/>
    </cofactor>
</comment>
<evidence type="ECO:0000256" key="8">
    <source>
        <dbReference type="ARBA" id="ARBA00022964"/>
    </source>
</evidence>
<name>A0A7T8HGF7_CALRO</name>
<keyword evidence="11" id="KW-0732">Signal</keyword>
<evidence type="ECO:0000259" key="12">
    <source>
        <dbReference type="PROSITE" id="PS51471"/>
    </source>
</evidence>
<organism evidence="13 14">
    <name type="scientific">Caligus rogercresseyi</name>
    <name type="common">Sea louse</name>
    <dbReference type="NCBI Taxonomy" id="217165"/>
    <lineage>
        <taxon>Eukaryota</taxon>
        <taxon>Metazoa</taxon>
        <taxon>Ecdysozoa</taxon>
        <taxon>Arthropoda</taxon>
        <taxon>Crustacea</taxon>
        <taxon>Multicrustacea</taxon>
        <taxon>Hexanauplia</taxon>
        <taxon>Copepoda</taxon>
        <taxon>Siphonostomatoida</taxon>
        <taxon>Caligidae</taxon>
        <taxon>Caligus</taxon>
    </lineage>
</organism>
<comment type="subcellular location">
    <subcellularLocation>
        <location evidence="3">Endoplasmic reticulum lumen</location>
    </subcellularLocation>
</comment>
<keyword evidence="8" id="KW-0223">Dioxygenase</keyword>